<protein>
    <submittedName>
        <fullName evidence="1">Uncharacterized protein</fullName>
    </submittedName>
</protein>
<reference evidence="1" key="2">
    <citation type="submission" date="2020-09" db="EMBL/GenBank/DDBJ databases">
        <authorList>
            <person name="Sun Q."/>
            <person name="Ohkuma M."/>
        </authorList>
    </citation>
    <scope>NUCLEOTIDE SEQUENCE</scope>
    <source>
        <strain evidence="1">JCM 4654</strain>
    </source>
</reference>
<evidence type="ECO:0000313" key="2">
    <source>
        <dbReference type="Proteomes" id="UP000608955"/>
    </source>
</evidence>
<reference evidence="1" key="1">
    <citation type="journal article" date="2014" name="Int. J. Syst. Evol. Microbiol.">
        <title>Complete genome sequence of Corynebacterium casei LMG S-19264T (=DSM 44701T), isolated from a smear-ripened cheese.</title>
        <authorList>
            <consortium name="US DOE Joint Genome Institute (JGI-PGF)"/>
            <person name="Walter F."/>
            <person name="Albersmeier A."/>
            <person name="Kalinowski J."/>
            <person name="Ruckert C."/>
        </authorList>
    </citation>
    <scope>NUCLEOTIDE SEQUENCE</scope>
    <source>
        <strain evidence="1">JCM 4654</strain>
    </source>
</reference>
<accession>A0A918Y764</accession>
<proteinExistence type="predicted"/>
<sequence>MKALTCGAGAVTVVRRTCEKSRSVTWVIACEVAHGGECCTGLYHVMGGAGRICTDARTHPARVTREWNHP</sequence>
<keyword evidence="2" id="KW-1185">Reference proteome</keyword>
<gene>
    <name evidence="1" type="ORF">GCM10010508_44060</name>
</gene>
<name>A0A918Y764_9ACTN</name>
<dbReference type="EMBL" id="BMVF01000011">
    <property type="protein sequence ID" value="GHD92210.1"/>
    <property type="molecule type" value="Genomic_DNA"/>
</dbReference>
<organism evidence="1 2">
    <name type="scientific">Streptomyces naganishii JCM 4654</name>
    <dbReference type="NCBI Taxonomy" id="1306179"/>
    <lineage>
        <taxon>Bacteria</taxon>
        <taxon>Bacillati</taxon>
        <taxon>Actinomycetota</taxon>
        <taxon>Actinomycetes</taxon>
        <taxon>Kitasatosporales</taxon>
        <taxon>Streptomycetaceae</taxon>
        <taxon>Streptomyces</taxon>
    </lineage>
</organism>
<dbReference type="AlphaFoldDB" id="A0A918Y764"/>
<comment type="caution">
    <text evidence="1">The sequence shown here is derived from an EMBL/GenBank/DDBJ whole genome shotgun (WGS) entry which is preliminary data.</text>
</comment>
<evidence type="ECO:0000313" key="1">
    <source>
        <dbReference type="EMBL" id="GHD92210.1"/>
    </source>
</evidence>
<dbReference type="Proteomes" id="UP000608955">
    <property type="component" value="Unassembled WGS sequence"/>
</dbReference>